<dbReference type="KEGG" id="mvo:Mvol_1710"/>
<dbReference type="HOGENOM" id="CLU_053134_0_0_2"/>
<keyword evidence="2" id="KW-0808">Transferase</keyword>
<dbReference type="Proteomes" id="UP000007722">
    <property type="component" value="Chromosome"/>
</dbReference>
<keyword evidence="3" id="KW-1185">Reference proteome</keyword>
<dbReference type="HAMAP" id="MF_01086">
    <property type="entry name" value="UPF0284"/>
    <property type="match status" value="1"/>
</dbReference>
<dbReference type="InterPro" id="IPR003200">
    <property type="entry name" value="Nict_dMeBzImd_PRibTrfase"/>
</dbReference>
<name>D7DR88_METV3</name>
<dbReference type="EMBL" id="CP002057">
    <property type="protein sequence ID" value="ADI37365.1"/>
    <property type="molecule type" value="Genomic_DNA"/>
</dbReference>
<proteinExistence type="inferred from homology"/>
<dbReference type="SUPFAM" id="SSF52733">
    <property type="entry name" value="Nicotinate mononucleotide:5,6-dimethylbenzimidazole phosphoribosyltransferase (CobT)"/>
    <property type="match status" value="1"/>
</dbReference>
<dbReference type="Pfam" id="PF02277">
    <property type="entry name" value="DBI_PRT"/>
    <property type="match status" value="1"/>
</dbReference>
<dbReference type="NCBIfam" id="NF003374">
    <property type="entry name" value="PRK04447.1-7"/>
    <property type="match status" value="1"/>
</dbReference>
<comment type="similarity">
    <text evidence="1">Belongs to the UPF0284 family.</text>
</comment>
<dbReference type="CDD" id="cd02439">
    <property type="entry name" value="DMB-PRT_CobT"/>
    <property type="match status" value="1"/>
</dbReference>
<dbReference type="Gene3D" id="3.40.50.10210">
    <property type="match status" value="1"/>
</dbReference>
<gene>
    <name evidence="2" type="ordered locus">Mvol_1710</name>
</gene>
<dbReference type="STRING" id="456320.Mvol_1710"/>
<dbReference type="PANTHER" id="PTHR38811">
    <property type="match status" value="1"/>
</dbReference>
<reference evidence="2 3" key="1">
    <citation type="submission" date="2010-05" db="EMBL/GenBank/DDBJ databases">
        <title>Complete sequence of Methanococcus voltae A3.</title>
        <authorList>
            <consortium name="US DOE Joint Genome Institute"/>
            <person name="Lucas S."/>
            <person name="Copeland A."/>
            <person name="Lapidus A."/>
            <person name="Cheng J.-F."/>
            <person name="Bruce D."/>
            <person name="Goodwin L."/>
            <person name="Pitluck S."/>
            <person name="Lowry S."/>
            <person name="Clum A."/>
            <person name="Land M."/>
            <person name="Hauser L."/>
            <person name="Kyrpides N."/>
            <person name="Mikhailova N."/>
            <person name="Whitman W.B."/>
            <person name="Woyke T."/>
        </authorList>
    </citation>
    <scope>NUCLEOTIDE SEQUENCE [LARGE SCALE GENOMIC DNA]</scope>
    <source>
        <strain evidence="3">ATCC BAA-1334 / A3</strain>
    </source>
</reference>
<dbReference type="OrthoDB" id="9136at2157"/>
<dbReference type="InterPro" id="IPR002805">
    <property type="entry name" value="Nict_dMeBzImd_PRibTrfase_arc"/>
</dbReference>
<dbReference type="NCBIfam" id="TIGR00303">
    <property type="entry name" value="nicotinate mononucleotide-dependent phosphoribosyltransferase CobT"/>
    <property type="match status" value="1"/>
</dbReference>
<dbReference type="NCBIfam" id="NF003372">
    <property type="entry name" value="PRK04447.1-5"/>
    <property type="match status" value="1"/>
</dbReference>
<keyword evidence="2" id="KW-0328">Glycosyltransferase</keyword>
<organism evidence="2 3">
    <name type="scientific">Methanococcus voltae (strain ATCC BAA-1334 / A3)</name>
    <dbReference type="NCBI Taxonomy" id="456320"/>
    <lineage>
        <taxon>Archaea</taxon>
        <taxon>Methanobacteriati</taxon>
        <taxon>Methanobacteriota</taxon>
        <taxon>Methanomada group</taxon>
        <taxon>Methanococci</taxon>
        <taxon>Methanococcales</taxon>
        <taxon>Methanococcaceae</taxon>
        <taxon>Methanococcus</taxon>
    </lineage>
</organism>
<dbReference type="AlphaFoldDB" id="D7DR88"/>
<evidence type="ECO:0000313" key="3">
    <source>
        <dbReference type="Proteomes" id="UP000007722"/>
    </source>
</evidence>
<dbReference type="InterPro" id="IPR036087">
    <property type="entry name" value="Nict_dMeBzImd_PRibTrfase_sf"/>
</dbReference>
<dbReference type="InParanoid" id="D7DR88"/>
<evidence type="ECO:0000313" key="2">
    <source>
        <dbReference type="EMBL" id="ADI37365.1"/>
    </source>
</evidence>
<accession>D7DR88</accession>
<dbReference type="GO" id="GO:0008939">
    <property type="term" value="F:nicotinate-nucleotide-dimethylbenzimidazole phosphoribosyltransferase activity"/>
    <property type="evidence" value="ECO:0007669"/>
    <property type="project" value="InterPro"/>
</dbReference>
<sequence>MEIEKDLKLEDFDNSDKYIIKVNNSEKFIKNFRNTKNTLFACTISSIETTKTIPISGVNAKVIDYTPAADMELVVLGKSVSLAHPPIDATNCPSPATITRAVVDLLKTSCITIDAGCNVKPKIPHILAEKEPTGDINVGKGIKNSKLLVETGKILGKHLICDKLILGESVPGGTTTAMGVLIGLGYDVRDKISSGSVANPKDLKLSVIQNGLSELKTMTEKASSYDIMNAVGDNMIAINAGICISLAERNIPVLLAGGGQMAGVLSIIKEISPETLTKELIGISTTEFVYNDPNADLQGILNQIGKIPTYISKFDYEKSSVDGLKAYCSGSVKEGVGAGAMATYAYLNGLKPEDIREYIEKYYYEWYNEIL</sequence>
<dbReference type="eggNOG" id="arCOG04272">
    <property type="taxonomic scope" value="Archaea"/>
</dbReference>
<evidence type="ECO:0000256" key="1">
    <source>
        <dbReference type="HAMAP-Rule" id="MF_01086"/>
    </source>
</evidence>
<dbReference type="PANTHER" id="PTHR38811:SF1">
    <property type="entry name" value="UPF0284 PROTEIN SLL1500"/>
    <property type="match status" value="1"/>
</dbReference>
<protein>
    <recommendedName>
        <fullName evidence="1">UPF0284 protein Mvol_1710</fullName>
    </recommendedName>
</protein>